<reference evidence="2 3" key="1">
    <citation type="submission" date="2019-12" db="EMBL/GenBank/DDBJ databases">
        <title>Draft genome sequences Bradyrhizobium cajani AMBPC1010, Bradyrhizobium pachyrhizi AMBPC1040 and Bradyrhizobium yuanmingense ALSPC3051, three plant growth promoting strains isolated from nodules of Cajanus cajan L. in Dominican Republic.</title>
        <authorList>
            <person name="Flores-Felix J.D."/>
            <person name="Araujo J."/>
            <person name="Diaz-Alcantara C."/>
            <person name="Gonzalez-Andres F."/>
            <person name="Velazquez E."/>
        </authorList>
    </citation>
    <scope>NUCLEOTIDE SEQUENCE [LARGE SCALE GENOMIC DNA]</scope>
    <source>
        <strain evidence="2 3">1040</strain>
    </source>
</reference>
<protein>
    <submittedName>
        <fullName evidence="2">Uncharacterized protein</fullName>
    </submittedName>
</protein>
<evidence type="ECO:0000313" key="2">
    <source>
        <dbReference type="EMBL" id="MVT71431.1"/>
    </source>
</evidence>
<organism evidence="2 3">
    <name type="scientific">Bradyrhizobium pachyrhizi</name>
    <dbReference type="NCBI Taxonomy" id="280333"/>
    <lineage>
        <taxon>Bacteria</taxon>
        <taxon>Pseudomonadati</taxon>
        <taxon>Pseudomonadota</taxon>
        <taxon>Alphaproteobacteria</taxon>
        <taxon>Hyphomicrobiales</taxon>
        <taxon>Nitrobacteraceae</taxon>
        <taxon>Bradyrhizobium</taxon>
    </lineage>
</organism>
<feature type="coiled-coil region" evidence="1">
    <location>
        <begin position="28"/>
        <end position="55"/>
    </location>
</feature>
<proteinExistence type="predicted"/>
<dbReference type="Proteomes" id="UP000436468">
    <property type="component" value="Unassembled WGS sequence"/>
</dbReference>
<gene>
    <name evidence="2" type="ORF">GPL21_41355</name>
</gene>
<evidence type="ECO:0000256" key="1">
    <source>
        <dbReference type="SAM" id="Coils"/>
    </source>
</evidence>
<sequence length="89" mass="10409">MNCRSRLFGRIEGQMNHAVVSRYELSTTTDEERELVRCRREIARLKQLVVQLSELVLRNVTQKCRGPKVAIRLTRSAVYRMVNAQMMDV</sequence>
<keyword evidence="3" id="KW-1185">Reference proteome</keyword>
<evidence type="ECO:0000313" key="3">
    <source>
        <dbReference type="Proteomes" id="UP000436468"/>
    </source>
</evidence>
<accession>A0A844T8L7</accession>
<dbReference type="AlphaFoldDB" id="A0A844T8L7"/>
<comment type="caution">
    <text evidence="2">The sequence shown here is derived from an EMBL/GenBank/DDBJ whole genome shotgun (WGS) entry which is preliminary data.</text>
</comment>
<dbReference type="EMBL" id="WQNF01000083">
    <property type="protein sequence ID" value="MVT71431.1"/>
    <property type="molecule type" value="Genomic_DNA"/>
</dbReference>
<keyword evidence="1" id="KW-0175">Coiled coil</keyword>
<name>A0A844T8L7_9BRAD</name>